<reference evidence="3 4" key="1">
    <citation type="submission" date="2024-03" db="EMBL/GenBank/DDBJ databases">
        <title>Whole genome sequencing of Streptomyces racemochromogenes, to identify antimicrobial biosynthetic gene clusters.</title>
        <authorList>
            <person name="Suryawanshi P."/>
            <person name="Krishnaraj P.U."/>
            <person name="Arun Y.P."/>
            <person name="Suryawanshi M.P."/>
            <person name="Rakshit O."/>
        </authorList>
    </citation>
    <scope>NUCLEOTIDE SEQUENCE [LARGE SCALE GENOMIC DNA]</scope>
    <source>
        <strain evidence="3 4">AUDT626</strain>
    </source>
</reference>
<keyword evidence="4" id="KW-1185">Reference proteome</keyword>
<feature type="chain" id="PRO_5046952980" description="Lipoprotein" evidence="2">
    <location>
        <begin position="22"/>
        <end position="233"/>
    </location>
</feature>
<evidence type="ECO:0000256" key="2">
    <source>
        <dbReference type="SAM" id="SignalP"/>
    </source>
</evidence>
<evidence type="ECO:0000256" key="1">
    <source>
        <dbReference type="SAM" id="MobiDB-lite"/>
    </source>
</evidence>
<dbReference type="PROSITE" id="PS51257">
    <property type="entry name" value="PROKAR_LIPOPROTEIN"/>
    <property type="match status" value="1"/>
</dbReference>
<organism evidence="3 4">
    <name type="scientific">Streptomyces racemochromogenes</name>
    <dbReference type="NCBI Taxonomy" id="67353"/>
    <lineage>
        <taxon>Bacteria</taxon>
        <taxon>Bacillati</taxon>
        <taxon>Actinomycetota</taxon>
        <taxon>Actinomycetes</taxon>
        <taxon>Kitasatosporales</taxon>
        <taxon>Streptomycetaceae</taxon>
        <taxon>Streptomyces</taxon>
    </lineage>
</organism>
<accession>A0ABW7PKA7</accession>
<proteinExistence type="predicted"/>
<dbReference type="EMBL" id="JBBDHD010000097">
    <property type="protein sequence ID" value="MFH7598854.1"/>
    <property type="molecule type" value="Genomic_DNA"/>
</dbReference>
<feature type="compositionally biased region" description="Low complexity" evidence="1">
    <location>
        <begin position="52"/>
        <end position="66"/>
    </location>
</feature>
<evidence type="ECO:0000313" key="3">
    <source>
        <dbReference type="EMBL" id="MFH7598854.1"/>
    </source>
</evidence>
<feature type="region of interest" description="Disordered" evidence="1">
    <location>
        <begin position="30"/>
        <end position="77"/>
    </location>
</feature>
<dbReference type="Proteomes" id="UP001610631">
    <property type="component" value="Unassembled WGS sequence"/>
</dbReference>
<keyword evidence="2" id="KW-0732">Signal</keyword>
<feature type="signal peptide" evidence="2">
    <location>
        <begin position="1"/>
        <end position="21"/>
    </location>
</feature>
<gene>
    <name evidence="3" type="ORF">WDV06_27730</name>
</gene>
<protein>
    <recommendedName>
        <fullName evidence="5">Lipoprotein</fullName>
    </recommendedName>
</protein>
<sequence>MRRSRLPVTVCLSLSALVLSACSGAGPGADLGTGAARSKAPASPSPSPSPSPSASSSAPSGVIPSADPAPSLPCTSTKGLDAPALTDYLKGLKSSDRTDSRALFLVDDGLYLRLVKTQPPCEPVPVKLGFFRVDMTRSADSAGYAFTYAPIRTTTVSVGPSDGRVDGSLPPAPSGCGGVLSVSYVGRDLVESDLPHSLRLPGKDSTLDWVLVDVDRDGVLDAVFKPPPGARDC</sequence>
<dbReference type="RefSeq" id="WP_395512529.1">
    <property type="nucleotide sequence ID" value="NZ_JBBDHD010000097.1"/>
</dbReference>
<comment type="caution">
    <text evidence="3">The sequence shown here is derived from an EMBL/GenBank/DDBJ whole genome shotgun (WGS) entry which is preliminary data.</text>
</comment>
<name>A0ABW7PKA7_9ACTN</name>
<evidence type="ECO:0000313" key="4">
    <source>
        <dbReference type="Proteomes" id="UP001610631"/>
    </source>
</evidence>
<evidence type="ECO:0008006" key="5">
    <source>
        <dbReference type="Google" id="ProtNLM"/>
    </source>
</evidence>